<comment type="caution">
    <text evidence="2">The sequence shown here is derived from an EMBL/GenBank/DDBJ whole genome shotgun (WGS) entry which is preliminary data.</text>
</comment>
<evidence type="ECO:0008006" key="4">
    <source>
        <dbReference type="Google" id="ProtNLM"/>
    </source>
</evidence>
<feature type="transmembrane region" description="Helical" evidence="1">
    <location>
        <begin position="362"/>
        <end position="381"/>
    </location>
</feature>
<evidence type="ECO:0000313" key="3">
    <source>
        <dbReference type="Proteomes" id="UP000091969"/>
    </source>
</evidence>
<feature type="transmembrane region" description="Helical" evidence="1">
    <location>
        <begin position="393"/>
        <end position="411"/>
    </location>
</feature>
<evidence type="ECO:0000313" key="2">
    <source>
        <dbReference type="EMBL" id="OBS31102.1"/>
    </source>
</evidence>
<dbReference type="Pfam" id="PF05940">
    <property type="entry name" value="NnrS"/>
    <property type="match status" value="1"/>
</dbReference>
<dbReference type="EMBL" id="LZDH01000045">
    <property type="protein sequence ID" value="OBS31102.1"/>
    <property type="molecule type" value="Genomic_DNA"/>
</dbReference>
<evidence type="ECO:0000256" key="1">
    <source>
        <dbReference type="SAM" id="Phobius"/>
    </source>
</evidence>
<organism evidence="2 3">
    <name type="scientific">Tepidimonas fonticaldi</name>
    <dbReference type="NCBI Taxonomy" id="1101373"/>
    <lineage>
        <taxon>Bacteria</taxon>
        <taxon>Pseudomonadati</taxon>
        <taxon>Pseudomonadota</taxon>
        <taxon>Betaproteobacteria</taxon>
        <taxon>Burkholderiales</taxon>
        <taxon>Tepidimonas</taxon>
    </lineage>
</organism>
<name>A0A1A6DVZ5_9BURK</name>
<dbReference type="AlphaFoldDB" id="A0A1A6DVZ5"/>
<feature type="transmembrane region" description="Helical" evidence="1">
    <location>
        <begin position="233"/>
        <end position="249"/>
    </location>
</feature>
<protein>
    <recommendedName>
        <fullName evidence="4">NnrS protein</fullName>
    </recommendedName>
</protein>
<feature type="transmembrane region" description="Helical" evidence="1">
    <location>
        <begin position="30"/>
        <end position="48"/>
    </location>
</feature>
<keyword evidence="1" id="KW-0812">Transmembrane</keyword>
<feature type="transmembrane region" description="Helical" evidence="1">
    <location>
        <begin position="127"/>
        <end position="152"/>
    </location>
</feature>
<gene>
    <name evidence="2" type="ORF">A9O67_02605</name>
</gene>
<dbReference type="InterPro" id="IPR010266">
    <property type="entry name" value="NnrS"/>
</dbReference>
<feature type="transmembrane region" description="Helical" evidence="1">
    <location>
        <begin position="102"/>
        <end position="121"/>
    </location>
</feature>
<feature type="transmembrane region" description="Helical" evidence="1">
    <location>
        <begin position="164"/>
        <end position="185"/>
    </location>
</feature>
<feature type="transmembrane region" description="Helical" evidence="1">
    <location>
        <begin position="191"/>
        <end position="212"/>
    </location>
</feature>
<feature type="transmembrane region" description="Helical" evidence="1">
    <location>
        <begin position="332"/>
        <end position="350"/>
    </location>
</feature>
<sequence length="427" mass="46454">MPARISPFPPAAPHDGRWHWRTLWQAPHRLGFAAAMAVLLVASLWWGWMLLLRVWPLGLPSLRLAPILVHGVVMTLGFIPLFVAGFQFTAGPKWLAVAAPPAQALLPPVVLQLAGWLAWLFGGHWGMGWAVPGLALAATGQAWVAARFTVLLRCSRVEDRWHAAIIAVAAWMGVVHLVALALALMGEAIPLALVVVRSAVWLYVIPVFVAALHRLVPFFTSSALPMVEVWRPWWVLIVLLAAAVAEATFEWGGWLQGQGPSRGWMLSRGLFELVVGSIVLWLALVWGLVQALSIRLLAMLHLGVLWLGLAYCLLGAAQLLGLRQGVPLLGLGAWHALTMGFVGSILYAMVTRVSCGHGGRKLLADDATWWGFWALQLAVVLRVGSAAWPNESLGLLLAMLVWLGALGPWGVRLLSWYGRPRPDGRPG</sequence>
<accession>A0A1A6DVZ5</accession>
<dbReference type="Proteomes" id="UP000091969">
    <property type="component" value="Unassembled WGS sequence"/>
</dbReference>
<reference evidence="2 3" key="1">
    <citation type="submission" date="2016-06" db="EMBL/GenBank/DDBJ databases">
        <title>Genome sequence of Tepidimonas fonticaldi PL17.</title>
        <authorList>
            <person name="Pinnaka A.K."/>
        </authorList>
    </citation>
    <scope>NUCLEOTIDE SEQUENCE [LARGE SCALE GENOMIC DNA]</scope>
    <source>
        <strain evidence="2 3">PL17</strain>
    </source>
</reference>
<keyword evidence="3" id="KW-1185">Reference proteome</keyword>
<keyword evidence="1" id="KW-1133">Transmembrane helix</keyword>
<feature type="transmembrane region" description="Helical" evidence="1">
    <location>
        <begin position="296"/>
        <end position="320"/>
    </location>
</feature>
<keyword evidence="1" id="KW-0472">Membrane</keyword>
<proteinExistence type="predicted"/>
<dbReference type="STRING" id="1101373.A9O67_02605"/>
<dbReference type="RefSeq" id="WP_068607846.1">
    <property type="nucleotide sequence ID" value="NZ_LZDH01000045.1"/>
</dbReference>
<feature type="transmembrane region" description="Helical" evidence="1">
    <location>
        <begin position="269"/>
        <end position="289"/>
    </location>
</feature>
<feature type="transmembrane region" description="Helical" evidence="1">
    <location>
        <begin position="68"/>
        <end position="90"/>
    </location>
</feature>